<accession>F3CCW6</accession>
<dbReference type="InterPro" id="IPR006224">
    <property type="entry name" value="PsdUridine_synth_RluA-like_CS"/>
</dbReference>
<sequence length="328" mass="37203">QAIAMQRYCAVIALISDNPRPAASDQPEFTPHMPDSVFSAAQQQASTLYLPPGAWATVLDCLCAKFTAISREQWLDRIARGRVLDENGKAIAPDLAYREGLRIHYFREVPNETPIPVFETILYADEHLVVADKPHFLPVTPAGEYVEQTLLRRLIHRLGNPDLVPLHRIDRHTAGLVLFSANRQTRSAYQALFPTRQIDKFYEAIAPALPGLEFPRLHESRLVEGEPFFRMQEGAGASNTRTQIEVLERQDQLWRYGLYPVTGKKHQLRVHMAALGAGICNDPFYPDVVKNPVDDYQNPLKLLAKGLRFIDPLSGKQRQFESLLELDW</sequence>
<dbReference type="Gene3D" id="3.30.2350.10">
    <property type="entry name" value="Pseudouridine synthase"/>
    <property type="match status" value="1"/>
</dbReference>
<comment type="caution">
    <text evidence="2">The sequence shown here is derived from an EMBL/GenBank/DDBJ whole genome shotgun (WGS) entry which is preliminary data.</text>
</comment>
<evidence type="ECO:0000313" key="2">
    <source>
        <dbReference type="EMBL" id="EGH17108.1"/>
    </source>
</evidence>
<gene>
    <name evidence="2" type="ORF">Pgy4_29305</name>
</gene>
<dbReference type="PANTHER" id="PTHR21600:SF84">
    <property type="entry name" value="PSEUDOURIDINE SYNTHASE RSUA_RLUA-LIKE DOMAIN-CONTAINING PROTEIN"/>
    <property type="match status" value="1"/>
</dbReference>
<organism evidence="2 3">
    <name type="scientific">Pseudomonas savastanoi pv. glycinea str. race 4</name>
    <dbReference type="NCBI Taxonomy" id="875330"/>
    <lineage>
        <taxon>Bacteria</taxon>
        <taxon>Pseudomonadati</taxon>
        <taxon>Pseudomonadota</taxon>
        <taxon>Gammaproteobacteria</taxon>
        <taxon>Pseudomonadales</taxon>
        <taxon>Pseudomonadaceae</taxon>
        <taxon>Pseudomonas</taxon>
    </lineage>
</organism>
<dbReference type="PANTHER" id="PTHR21600">
    <property type="entry name" value="MITOCHONDRIAL RNA PSEUDOURIDINE SYNTHASE"/>
    <property type="match status" value="1"/>
</dbReference>
<dbReference type="GO" id="GO:0003723">
    <property type="term" value="F:RNA binding"/>
    <property type="evidence" value="ECO:0007669"/>
    <property type="project" value="InterPro"/>
</dbReference>
<name>F3CCW6_PSESG</name>
<dbReference type="PATRIC" id="fig|875330.6.peg.4859"/>
<reference evidence="2 3" key="1">
    <citation type="journal article" date="2011" name="PLoS Pathog.">
        <title>Dynamic evolution of pathogenicity revealed by sequencing and comparative genomics of 19 Pseudomonas syringae isolates.</title>
        <authorList>
            <person name="Baltrus D.A."/>
            <person name="Nishimura M.T."/>
            <person name="Romanchuk A."/>
            <person name="Chang J.H."/>
            <person name="Mukhtar M.S."/>
            <person name="Cherkis K."/>
            <person name="Roach J."/>
            <person name="Grant S.R."/>
            <person name="Jones C.D."/>
            <person name="Dangl J.L."/>
        </authorList>
    </citation>
    <scope>NUCLEOTIDE SEQUENCE [LARGE SCALE GENOMIC DNA]</scope>
    <source>
        <strain evidence="3">race 4</strain>
    </source>
</reference>
<dbReference type="GO" id="GO:0009982">
    <property type="term" value="F:pseudouridine synthase activity"/>
    <property type="evidence" value="ECO:0007669"/>
    <property type="project" value="InterPro"/>
</dbReference>
<proteinExistence type="predicted"/>
<dbReference type="InterPro" id="IPR020103">
    <property type="entry name" value="PsdUridine_synth_cat_dom_sf"/>
</dbReference>
<dbReference type="InterPro" id="IPR006145">
    <property type="entry name" value="PsdUridine_synth_RsuA/RluA"/>
</dbReference>
<dbReference type="Proteomes" id="UP000005466">
    <property type="component" value="Unassembled WGS sequence"/>
</dbReference>
<dbReference type="GO" id="GO:0140098">
    <property type="term" value="F:catalytic activity, acting on RNA"/>
    <property type="evidence" value="ECO:0007669"/>
    <property type="project" value="UniProtKB-ARBA"/>
</dbReference>
<dbReference type="InterPro" id="IPR050188">
    <property type="entry name" value="RluA_PseudoU_synthase"/>
</dbReference>
<dbReference type="Pfam" id="PF00849">
    <property type="entry name" value="PseudoU_synth_2"/>
    <property type="match status" value="1"/>
</dbReference>
<feature type="domain" description="Pseudouridine synthase RsuA/RluA-like" evidence="1">
    <location>
        <begin position="127"/>
        <end position="274"/>
    </location>
</feature>
<evidence type="ECO:0000259" key="1">
    <source>
        <dbReference type="Pfam" id="PF00849"/>
    </source>
</evidence>
<evidence type="ECO:0000313" key="3">
    <source>
        <dbReference type="Proteomes" id="UP000005466"/>
    </source>
</evidence>
<dbReference type="AlphaFoldDB" id="F3CCW6"/>
<dbReference type="GO" id="GO:0000455">
    <property type="term" value="P:enzyme-directed rRNA pseudouridine synthesis"/>
    <property type="evidence" value="ECO:0007669"/>
    <property type="project" value="TreeGrafter"/>
</dbReference>
<dbReference type="EMBL" id="ADWY01001513">
    <property type="protein sequence ID" value="EGH17108.1"/>
    <property type="molecule type" value="Genomic_DNA"/>
</dbReference>
<dbReference type="SUPFAM" id="SSF55120">
    <property type="entry name" value="Pseudouridine synthase"/>
    <property type="match status" value="1"/>
</dbReference>
<dbReference type="PROSITE" id="PS01129">
    <property type="entry name" value="PSI_RLU"/>
    <property type="match status" value="1"/>
</dbReference>
<dbReference type="BioCyc" id="PSYR875330:G11XH-5595-MONOMER"/>
<protein>
    <submittedName>
        <fullName evidence="2">Pseudouridine synthase</fullName>
    </submittedName>
</protein>
<feature type="non-terminal residue" evidence="2">
    <location>
        <position position="1"/>
    </location>
</feature>
<dbReference type="HOGENOM" id="CLU_016902_0_0_6"/>